<keyword evidence="7 8" id="KW-0472">Membrane</keyword>
<feature type="transmembrane region" description="Helical" evidence="8">
    <location>
        <begin position="9"/>
        <end position="27"/>
    </location>
</feature>
<protein>
    <recommendedName>
        <fullName evidence="8">Claudin</fullName>
    </recommendedName>
</protein>
<proteinExistence type="inferred from homology"/>
<evidence type="ECO:0000256" key="7">
    <source>
        <dbReference type="ARBA" id="ARBA00023136"/>
    </source>
</evidence>
<gene>
    <name evidence="9" type="ORF">AALO_G00085920</name>
</gene>
<dbReference type="PRINTS" id="PR01448">
    <property type="entry name" value="CLAUDIN18"/>
</dbReference>
<dbReference type="InterPro" id="IPR004031">
    <property type="entry name" value="PMP22/EMP/MP20/Claudin"/>
</dbReference>
<reference evidence="9" key="1">
    <citation type="submission" date="2020-10" db="EMBL/GenBank/DDBJ databases">
        <title>Chromosome-scale genome assembly of the Allis shad, Alosa alosa.</title>
        <authorList>
            <person name="Margot Z."/>
            <person name="Christophe K."/>
            <person name="Cabau C."/>
            <person name="Louis A."/>
            <person name="Berthelot C."/>
            <person name="Parey E."/>
            <person name="Roest Crollius H."/>
            <person name="Montfort J."/>
            <person name="Robinson-Rechavi M."/>
            <person name="Bucao C."/>
            <person name="Bouchez O."/>
            <person name="Gislard M."/>
            <person name="Lluch J."/>
            <person name="Milhes M."/>
            <person name="Lampietro C."/>
            <person name="Lopez Roques C."/>
            <person name="Donnadieu C."/>
            <person name="Braasch I."/>
            <person name="Desvignes T."/>
            <person name="Postlethwait J."/>
            <person name="Bobe J."/>
            <person name="Guiguen Y."/>
        </authorList>
    </citation>
    <scope>NUCLEOTIDE SEQUENCE</scope>
    <source>
        <strain evidence="9">M-15738</strain>
        <tissue evidence="9">Blood</tissue>
    </source>
</reference>
<evidence type="ECO:0000313" key="10">
    <source>
        <dbReference type="Proteomes" id="UP000823561"/>
    </source>
</evidence>
<dbReference type="InterPro" id="IPR003928">
    <property type="entry name" value="Claudin18"/>
</dbReference>
<dbReference type="Gene3D" id="1.20.140.150">
    <property type="match status" value="1"/>
</dbReference>
<sequence>MASTILQTGAFVLGIIGVAALIASTAMDNWSSQDRQGDVVTAVYTYKGLWRNCEVSTSGFTECRPFYGLLGYSGSFQAVRALMIVGIVMGVISGLISLFSLKCLRMGNMEDSPRGKMTLTAGIMFMVAGICGIAGASIYANQIVANFMSTMYNSNSGGMIGQMGGIGGMGGNLIPRYTFGPALFVAWIGGALVLLGGILACVAYKGLQPEKTNYGAVAYKAPSHHNATVQHIANEEGRRDQKYV</sequence>
<keyword evidence="10" id="KW-1185">Reference proteome</keyword>
<evidence type="ECO:0000256" key="1">
    <source>
        <dbReference type="ARBA" id="ARBA00008295"/>
    </source>
</evidence>
<dbReference type="AlphaFoldDB" id="A0AAV6H467"/>
<evidence type="ECO:0000256" key="4">
    <source>
        <dbReference type="ARBA" id="ARBA00022692"/>
    </source>
</evidence>
<dbReference type="InterPro" id="IPR006187">
    <property type="entry name" value="Claudin"/>
</dbReference>
<evidence type="ECO:0000256" key="3">
    <source>
        <dbReference type="ARBA" id="ARBA00022475"/>
    </source>
</evidence>
<comment type="subcellular location">
    <subcellularLocation>
        <location evidence="8">Cell junction</location>
        <location evidence="8">Tight junction</location>
    </subcellularLocation>
    <subcellularLocation>
        <location evidence="8">Cell membrane</location>
        <topology evidence="8">Multi-pass membrane protein</topology>
    </subcellularLocation>
</comment>
<dbReference type="PANTHER" id="PTHR12002">
    <property type="entry name" value="CLAUDIN"/>
    <property type="match status" value="1"/>
</dbReference>
<organism evidence="9 10">
    <name type="scientific">Alosa alosa</name>
    <name type="common">allis shad</name>
    <dbReference type="NCBI Taxonomy" id="278164"/>
    <lineage>
        <taxon>Eukaryota</taxon>
        <taxon>Metazoa</taxon>
        <taxon>Chordata</taxon>
        <taxon>Craniata</taxon>
        <taxon>Vertebrata</taxon>
        <taxon>Euteleostomi</taxon>
        <taxon>Actinopterygii</taxon>
        <taxon>Neopterygii</taxon>
        <taxon>Teleostei</taxon>
        <taxon>Clupei</taxon>
        <taxon>Clupeiformes</taxon>
        <taxon>Clupeoidei</taxon>
        <taxon>Clupeidae</taxon>
        <taxon>Alosa</taxon>
    </lineage>
</organism>
<name>A0AAV6H467_9TELE</name>
<comment type="function">
    <text evidence="8">Claudins function as major constituents of the tight junction complexes that regulate the permeability of epithelia.</text>
</comment>
<dbReference type="GO" id="GO:0005923">
    <property type="term" value="C:bicellular tight junction"/>
    <property type="evidence" value="ECO:0007669"/>
    <property type="project" value="UniProtKB-SubCell"/>
</dbReference>
<evidence type="ECO:0000256" key="5">
    <source>
        <dbReference type="ARBA" id="ARBA00022949"/>
    </source>
</evidence>
<feature type="transmembrane region" description="Helical" evidence="8">
    <location>
        <begin position="119"/>
        <end position="140"/>
    </location>
</feature>
<comment type="caution">
    <text evidence="9">The sequence shown here is derived from an EMBL/GenBank/DDBJ whole genome shotgun (WGS) entry which is preliminary data.</text>
</comment>
<dbReference type="InterPro" id="IPR017974">
    <property type="entry name" value="Claudin_CS"/>
</dbReference>
<keyword evidence="3 8" id="KW-1003">Cell membrane</keyword>
<accession>A0AAV6H467</accession>
<keyword evidence="5 8" id="KW-0965">Cell junction</keyword>
<evidence type="ECO:0000256" key="8">
    <source>
        <dbReference type="RuleBase" id="RU060637"/>
    </source>
</evidence>
<comment type="similarity">
    <text evidence="1 8">Belongs to the claudin family.</text>
</comment>
<dbReference type="PRINTS" id="PR01077">
    <property type="entry name" value="CLAUDIN"/>
</dbReference>
<dbReference type="Pfam" id="PF00822">
    <property type="entry name" value="PMP22_Claudin"/>
    <property type="match status" value="1"/>
</dbReference>
<evidence type="ECO:0000256" key="6">
    <source>
        <dbReference type="ARBA" id="ARBA00022989"/>
    </source>
</evidence>
<feature type="transmembrane region" description="Helical" evidence="8">
    <location>
        <begin position="78"/>
        <end position="99"/>
    </location>
</feature>
<dbReference type="Proteomes" id="UP000823561">
    <property type="component" value="Chromosome 6"/>
</dbReference>
<keyword evidence="2 8" id="KW-0796">Tight junction</keyword>
<dbReference type="GO" id="GO:0005886">
    <property type="term" value="C:plasma membrane"/>
    <property type="evidence" value="ECO:0007669"/>
    <property type="project" value="UniProtKB-SubCell"/>
</dbReference>
<dbReference type="EMBL" id="JADWDJ010000006">
    <property type="protein sequence ID" value="KAG5280181.1"/>
    <property type="molecule type" value="Genomic_DNA"/>
</dbReference>
<keyword evidence="6 8" id="KW-1133">Transmembrane helix</keyword>
<dbReference type="PROSITE" id="PS01346">
    <property type="entry name" value="CLAUDIN"/>
    <property type="match status" value="1"/>
</dbReference>
<dbReference type="GO" id="GO:0005198">
    <property type="term" value="F:structural molecule activity"/>
    <property type="evidence" value="ECO:0007669"/>
    <property type="project" value="InterPro"/>
</dbReference>
<evidence type="ECO:0000313" key="9">
    <source>
        <dbReference type="EMBL" id="KAG5280181.1"/>
    </source>
</evidence>
<feature type="transmembrane region" description="Helical" evidence="8">
    <location>
        <begin position="182"/>
        <end position="204"/>
    </location>
</feature>
<keyword evidence="4 8" id="KW-0812">Transmembrane</keyword>
<evidence type="ECO:0000256" key="2">
    <source>
        <dbReference type="ARBA" id="ARBA00022427"/>
    </source>
</evidence>